<dbReference type="Proteomes" id="UP000818266">
    <property type="component" value="Unassembled WGS sequence"/>
</dbReference>
<comment type="caution">
    <text evidence="1">The sequence shown here is derived from an EMBL/GenBank/DDBJ whole genome shotgun (WGS) entry which is preliminary data.</text>
</comment>
<evidence type="ECO:0000313" key="1">
    <source>
        <dbReference type="EMBL" id="NHF62288.1"/>
    </source>
</evidence>
<reference evidence="1 2" key="1">
    <citation type="submission" date="2020-03" db="EMBL/GenBank/DDBJ databases">
        <title>Chryseoglobus sp. isolated from a deep-sea seamount.</title>
        <authorList>
            <person name="Zhang D.-C."/>
        </authorList>
    </citation>
    <scope>NUCLEOTIDE SEQUENCE [LARGE SCALE GENOMIC DNA]</scope>
    <source>
        <strain evidence="1 2">KN1116</strain>
    </source>
</reference>
<protein>
    <submittedName>
        <fullName evidence="1">Uncharacterized protein</fullName>
    </submittedName>
</protein>
<keyword evidence="2" id="KW-1185">Reference proteome</keyword>
<proteinExistence type="predicted"/>
<organism evidence="1 2">
    <name type="scientific">Microcella pacifica</name>
    <dbReference type="NCBI Taxonomy" id="2591847"/>
    <lineage>
        <taxon>Bacteria</taxon>
        <taxon>Bacillati</taxon>
        <taxon>Actinomycetota</taxon>
        <taxon>Actinomycetes</taxon>
        <taxon>Micrococcales</taxon>
        <taxon>Microbacteriaceae</taxon>
        <taxon>Microcella</taxon>
    </lineage>
</organism>
<dbReference type="EMBL" id="VIKT02000004">
    <property type="protein sequence ID" value="NHF62288.1"/>
    <property type="molecule type" value="Genomic_DNA"/>
</dbReference>
<sequence length="46" mass="4709">MNEDARPQPLTLLTSTAPGAELAACEGDSCLVPSSVAVPEPSEPQE</sequence>
<dbReference type="RefSeq" id="WP_165638032.1">
    <property type="nucleotide sequence ID" value="NZ_VIKT02000004.1"/>
</dbReference>
<dbReference type="AlphaFoldDB" id="A0A9E5JKQ9"/>
<accession>A0A9E5JKQ9</accession>
<gene>
    <name evidence="1" type="ORF">FK219_003370</name>
</gene>
<name>A0A9E5JKQ9_9MICO</name>
<evidence type="ECO:0000313" key="2">
    <source>
        <dbReference type="Proteomes" id="UP000818266"/>
    </source>
</evidence>